<accession>A0A2K1K3E6</accession>
<protein>
    <submittedName>
        <fullName evidence="1 2">Uncharacterized protein</fullName>
    </submittedName>
</protein>
<dbReference type="AlphaFoldDB" id="A0A2K1K3E6"/>
<evidence type="ECO:0000313" key="3">
    <source>
        <dbReference type="Proteomes" id="UP000006727"/>
    </source>
</evidence>
<name>A0A2K1K3E6_PHYPA</name>
<keyword evidence="3" id="KW-1185">Reference proteome</keyword>
<organism evidence="1">
    <name type="scientific">Physcomitrium patens</name>
    <name type="common">Spreading-leaved earth moss</name>
    <name type="synonym">Physcomitrella patens</name>
    <dbReference type="NCBI Taxonomy" id="3218"/>
    <lineage>
        <taxon>Eukaryota</taxon>
        <taxon>Viridiplantae</taxon>
        <taxon>Streptophyta</taxon>
        <taxon>Embryophyta</taxon>
        <taxon>Bryophyta</taxon>
        <taxon>Bryophytina</taxon>
        <taxon>Bryopsida</taxon>
        <taxon>Funariidae</taxon>
        <taxon>Funariales</taxon>
        <taxon>Funariaceae</taxon>
        <taxon>Physcomitrium</taxon>
    </lineage>
</organism>
<reference evidence="1 3" key="2">
    <citation type="journal article" date="2018" name="Plant J.">
        <title>The Physcomitrella patens chromosome-scale assembly reveals moss genome structure and evolution.</title>
        <authorList>
            <person name="Lang D."/>
            <person name="Ullrich K.K."/>
            <person name="Murat F."/>
            <person name="Fuchs J."/>
            <person name="Jenkins J."/>
            <person name="Haas F.B."/>
            <person name="Piednoel M."/>
            <person name="Gundlach H."/>
            <person name="Van Bel M."/>
            <person name="Meyberg R."/>
            <person name="Vives C."/>
            <person name="Morata J."/>
            <person name="Symeonidi A."/>
            <person name="Hiss M."/>
            <person name="Muchero W."/>
            <person name="Kamisugi Y."/>
            <person name="Saleh O."/>
            <person name="Blanc G."/>
            <person name="Decker E.L."/>
            <person name="van Gessel N."/>
            <person name="Grimwood J."/>
            <person name="Hayes R.D."/>
            <person name="Graham S.W."/>
            <person name="Gunter L.E."/>
            <person name="McDaniel S.F."/>
            <person name="Hoernstein S.N.W."/>
            <person name="Larsson A."/>
            <person name="Li F.W."/>
            <person name="Perroud P.F."/>
            <person name="Phillips J."/>
            <person name="Ranjan P."/>
            <person name="Rokshar D.S."/>
            <person name="Rothfels C.J."/>
            <person name="Schneider L."/>
            <person name="Shu S."/>
            <person name="Stevenson D.W."/>
            <person name="Thummler F."/>
            <person name="Tillich M."/>
            <person name="Villarreal Aguilar J.C."/>
            <person name="Widiez T."/>
            <person name="Wong G.K."/>
            <person name="Wymore A."/>
            <person name="Zhang Y."/>
            <person name="Zimmer A.D."/>
            <person name="Quatrano R.S."/>
            <person name="Mayer K.F.X."/>
            <person name="Goodstein D."/>
            <person name="Casacuberta J.M."/>
            <person name="Vandepoele K."/>
            <person name="Reski R."/>
            <person name="Cuming A.C."/>
            <person name="Tuskan G.A."/>
            <person name="Maumus F."/>
            <person name="Salse J."/>
            <person name="Schmutz J."/>
            <person name="Rensing S.A."/>
        </authorList>
    </citation>
    <scope>NUCLEOTIDE SEQUENCE [LARGE SCALE GENOMIC DNA]</scope>
    <source>
        <strain evidence="2 3">cv. Gransden 2004</strain>
    </source>
</reference>
<dbReference type="EMBL" id="ABEU02000009">
    <property type="protein sequence ID" value="PNR48302.1"/>
    <property type="molecule type" value="Genomic_DNA"/>
</dbReference>
<dbReference type="Gramene" id="Pp3c9_16600V3.1">
    <property type="protein sequence ID" value="Pp3c9_16600V3.1"/>
    <property type="gene ID" value="Pp3c9_16600"/>
</dbReference>
<evidence type="ECO:0000313" key="1">
    <source>
        <dbReference type="EMBL" id="PNR48302.1"/>
    </source>
</evidence>
<sequence>MRFGHYLHFRFESVGVGMQAQCEGYACSHALFSRVYRYSQAVRLQGRFSKSSSTLLVRNALSCLMCTRHIIA</sequence>
<dbReference type="InParanoid" id="A0A2K1K3E6"/>
<gene>
    <name evidence="1" type="ORF">PHYPA_012778</name>
</gene>
<dbReference type="EnsemblPlants" id="Pp3c9_16600V3.1">
    <property type="protein sequence ID" value="Pp3c9_16600V3.1"/>
    <property type="gene ID" value="Pp3c9_16600"/>
</dbReference>
<evidence type="ECO:0000313" key="2">
    <source>
        <dbReference type="EnsemblPlants" id="Pp3c9_16600V3.1"/>
    </source>
</evidence>
<reference evidence="1 3" key="1">
    <citation type="journal article" date="2008" name="Science">
        <title>The Physcomitrella genome reveals evolutionary insights into the conquest of land by plants.</title>
        <authorList>
            <person name="Rensing S."/>
            <person name="Lang D."/>
            <person name="Zimmer A."/>
            <person name="Terry A."/>
            <person name="Salamov A."/>
            <person name="Shapiro H."/>
            <person name="Nishiyama T."/>
            <person name="Perroud P.-F."/>
            <person name="Lindquist E."/>
            <person name="Kamisugi Y."/>
            <person name="Tanahashi T."/>
            <person name="Sakakibara K."/>
            <person name="Fujita T."/>
            <person name="Oishi K."/>
            <person name="Shin-I T."/>
            <person name="Kuroki Y."/>
            <person name="Toyoda A."/>
            <person name="Suzuki Y."/>
            <person name="Hashimoto A."/>
            <person name="Yamaguchi K."/>
            <person name="Sugano A."/>
            <person name="Kohara Y."/>
            <person name="Fujiyama A."/>
            <person name="Anterola A."/>
            <person name="Aoki S."/>
            <person name="Ashton N."/>
            <person name="Barbazuk W.B."/>
            <person name="Barker E."/>
            <person name="Bennetzen J."/>
            <person name="Bezanilla M."/>
            <person name="Blankenship R."/>
            <person name="Cho S.H."/>
            <person name="Dutcher S."/>
            <person name="Estelle M."/>
            <person name="Fawcett J.A."/>
            <person name="Gundlach H."/>
            <person name="Hanada K."/>
            <person name="Heyl A."/>
            <person name="Hicks K.A."/>
            <person name="Hugh J."/>
            <person name="Lohr M."/>
            <person name="Mayer K."/>
            <person name="Melkozernov A."/>
            <person name="Murata T."/>
            <person name="Nelson D."/>
            <person name="Pils B."/>
            <person name="Prigge M."/>
            <person name="Reiss B."/>
            <person name="Renner T."/>
            <person name="Rombauts S."/>
            <person name="Rushton P."/>
            <person name="Sanderfoot A."/>
            <person name="Schween G."/>
            <person name="Shiu S.-H."/>
            <person name="Stueber K."/>
            <person name="Theodoulou F.L."/>
            <person name="Tu H."/>
            <person name="Van de Peer Y."/>
            <person name="Verrier P.J."/>
            <person name="Waters E."/>
            <person name="Wood A."/>
            <person name="Yang L."/>
            <person name="Cove D."/>
            <person name="Cuming A."/>
            <person name="Hasebe M."/>
            <person name="Lucas S."/>
            <person name="Mishler D.B."/>
            <person name="Reski R."/>
            <person name="Grigoriev I."/>
            <person name="Quatrano R.S."/>
            <person name="Boore J.L."/>
        </authorList>
    </citation>
    <scope>NUCLEOTIDE SEQUENCE [LARGE SCALE GENOMIC DNA]</scope>
    <source>
        <strain evidence="2 3">cv. Gransden 2004</strain>
    </source>
</reference>
<proteinExistence type="predicted"/>
<dbReference type="Proteomes" id="UP000006727">
    <property type="component" value="Chromosome 9"/>
</dbReference>
<reference evidence="2" key="3">
    <citation type="submission" date="2020-12" db="UniProtKB">
        <authorList>
            <consortium name="EnsemblPlants"/>
        </authorList>
    </citation>
    <scope>IDENTIFICATION</scope>
</reference>